<keyword evidence="1" id="KW-0472">Membrane</keyword>
<dbReference type="NCBIfam" id="TIGR02532">
    <property type="entry name" value="IV_pilin_GFxxxE"/>
    <property type="match status" value="1"/>
</dbReference>
<evidence type="ECO:0000313" key="3">
    <source>
        <dbReference type="Proteomes" id="UP001265700"/>
    </source>
</evidence>
<gene>
    <name evidence="2" type="ORF">J2W49_000417</name>
</gene>
<dbReference type="InterPro" id="IPR013362">
    <property type="entry name" value="Pilus_4_PilV"/>
</dbReference>
<feature type="transmembrane region" description="Helical" evidence="1">
    <location>
        <begin position="21"/>
        <end position="45"/>
    </location>
</feature>
<keyword evidence="3" id="KW-1185">Reference proteome</keyword>
<dbReference type="InterPro" id="IPR012902">
    <property type="entry name" value="N_methyl_site"/>
</dbReference>
<accession>A0ABU1WGU1</accession>
<evidence type="ECO:0000256" key="1">
    <source>
        <dbReference type="SAM" id="Phobius"/>
    </source>
</evidence>
<evidence type="ECO:0000313" key="2">
    <source>
        <dbReference type="EMBL" id="MDR7148489.1"/>
    </source>
</evidence>
<dbReference type="Pfam" id="PF07963">
    <property type="entry name" value="N_methyl"/>
    <property type="match status" value="1"/>
</dbReference>
<reference evidence="2 3" key="1">
    <citation type="submission" date="2023-07" db="EMBL/GenBank/DDBJ databases">
        <title>Sorghum-associated microbial communities from plants grown in Nebraska, USA.</title>
        <authorList>
            <person name="Schachtman D."/>
        </authorList>
    </citation>
    <scope>NUCLEOTIDE SEQUENCE [LARGE SCALE GENOMIC DNA]</scope>
    <source>
        <strain evidence="2 3">4249</strain>
    </source>
</reference>
<organism evidence="2 3">
    <name type="scientific">Hydrogenophaga palleronii</name>
    <dbReference type="NCBI Taxonomy" id="65655"/>
    <lineage>
        <taxon>Bacteria</taxon>
        <taxon>Pseudomonadati</taxon>
        <taxon>Pseudomonadota</taxon>
        <taxon>Betaproteobacteria</taxon>
        <taxon>Burkholderiales</taxon>
        <taxon>Comamonadaceae</taxon>
        <taxon>Hydrogenophaga</taxon>
    </lineage>
</organism>
<sequence>MLSKYRPFAWQASSGRRSSQRGVGLIEVLVAVLVLAIGLLGIAGLQSRALKNGQSAFERSQAVTLTYLMLDAMRANVNAARTGQYNMNRTCNVNAGGTLITNDQRLWLQSMKQTLGDRDTTCGEINCVGNRCTIRVFWDDSRATEGSDNYSVETISVL</sequence>
<keyword evidence="1" id="KW-1133">Transmembrane helix</keyword>
<comment type="caution">
    <text evidence="2">The sequence shown here is derived from an EMBL/GenBank/DDBJ whole genome shotgun (WGS) entry which is preliminary data.</text>
</comment>
<dbReference type="RefSeq" id="WP_310311140.1">
    <property type="nucleotide sequence ID" value="NZ_JAVDWU010000001.1"/>
</dbReference>
<protein>
    <submittedName>
        <fullName evidence="2">Type IV pilus assembly protein PilV</fullName>
    </submittedName>
</protein>
<dbReference type="NCBIfam" id="TIGR02523">
    <property type="entry name" value="type_IV_pilV"/>
    <property type="match status" value="1"/>
</dbReference>
<proteinExistence type="predicted"/>
<dbReference type="Proteomes" id="UP001265700">
    <property type="component" value="Unassembled WGS sequence"/>
</dbReference>
<dbReference type="EMBL" id="JAVDWU010000001">
    <property type="protein sequence ID" value="MDR7148489.1"/>
    <property type="molecule type" value="Genomic_DNA"/>
</dbReference>
<name>A0ABU1WGU1_9BURK</name>
<keyword evidence="1" id="KW-0812">Transmembrane</keyword>